<evidence type="ECO:0000259" key="8">
    <source>
        <dbReference type="Pfam" id="PF10502"/>
    </source>
</evidence>
<comment type="catalytic activity">
    <reaction evidence="1 7">
        <text>Cleavage of hydrophobic, N-terminal signal or leader sequences from secreted and periplasmic proteins.</text>
        <dbReference type="EC" id="3.4.21.89"/>
    </reaction>
</comment>
<keyword evidence="7" id="KW-0472">Membrane</keyword>
<organism evidence="9 10">
    <name type="scientific">Nautilia profundicola (strain ATCC BAA-1463 / DSM 18972 / AmH)</name>
    <dbReference type="NCBI Taxonomy" id="598659"/>
    <lineage>
        <taxon>Bacteria</taxon>
        <taxon>Pseudomonadati</taxon>
        <taxon>Campylobacterota</taxon>
        <taxon>Epsilonproteobacteria</taxon>
        <taxon>Nautiliales</taxon>
        <taxon>Nautiliaceae</taxon>
        <taxon>Nautilia</taxon>
    </lineage>
</organism>
<dbReference type="EMBL" id="CP001279">
    <property type="protein sequence ID" value="ACM92580.1"/>
    <property type="molecule type" value="Genomic_DNA"/>
</dbReference>
<feature type="active site" evidence="6">
    <location>
        <position position="39"/>
    </location>
</feature>
<comment type="similarity">
    <text evidence="2 7">Belongs to the peptidase S26 family.</text>
</comment>
<keyword evidence="10" id="KW-1185">Reference proteome</keyword>
<dbReference type="Pfam" id="PF10502">
    <property type="entry name" value="Peptidase_S26"/>
    <property type="match status" value="1"/>
</dbReference>
<dbReference type="KEGG" id="nam:NAMH_0758"/>
<dbReference type="InterPro" id="IPR019758">
    <property type="entry name" value="Pept_S26A_signal_pept_1_CS"/>
</dbReference>
<name>B9L953_NAUPA</name>
<protein>
    <recommendedName>
        <fullName evidence="4 7">Signal peptidase I</fullName>
        <ecNumber evidence="3 7">3.4.21.89</ecNumber>
    </recommendedName>
</protein>
<dbReference type="AlphaFoldDB" id="B9L953"/>
<dbReference type="PRINTS" id="PR00727">
    <property type="entry name" value="LEADERPTASE"/>
</dbReference>
<feature type="domain" description="Peptidase S26" evidence="8">
    <location>
        <begin position="10"/>
        <end position="223"/>
    </location>
</feature>
<reference evidence="9 10" key="1">
    <citation type="journal article" date="2009" name="PLoS Genet.">
        <title>Adaptations to submarine hydrothermal environments exemplified by the genome of Nautilia profundicola.</title>
        <authorList>
            <person name="Campbell B.J."/>
            <person name="Smith J.L."/>
            <person name="Hanson T.E."/>
            <person name="Klotz M.G."/>
            <person name="Stein L.Y."/>
            <person name="Lee C.K."/>
            <person name="Wu D."/>
            <person name="Robinson J.M."/>
            <person name="Khouri H.M."/>
            <person name="Eisen J.A."/>
            <person name="Cary S.C."/>
        </authorList>
    </citation>
    <scope>NUCLEOTIDE SEQUENCE [LARGE SCALE GENOMIC DNA]</scope>
    <source>
        <strain evidence="10">ATCC BAA-1463 / DSM 18972 / AmH</strain>
    </source>
</reference>
<comment type="subcellular location">
    <subcellularLocation>
        <location evidence="7">Membrane</location>
        <topology evidence="7">Single-pass type II membrane protein</topology>
    </subcellularLocation>
</comment>
<keyword evidence="7" id="KW-0645">Protease</keyword>
<gene>
    <name evidence="9" type="primary">lepB</name>
    <name evidence="9" type="ordered locus">NAMH_0758</name>
</gene>
<keyword evidence="7" id="KW-1133">Transmembrane helix</keyword>
<dbReference type="Proteomes" id="UP000000448">
    <property type="component" value="Chromosome"/>
</dbReference>
<evidence type="ECO:0000313" key="10">
    <source>
        <dbReference type="Proteomes" id="UP000000448"/>
    </source>
</evidence>
<keyword evidence="5 7" id="KW-0378">Hydrolase</keyword>
<proteinExistence type="inferred from homology"/>
<evidence type="ECO:0000256" key="1">
    <source>
        <dbReference type="ARBA" id="ARBA00000677"/>
    </source>
</evidence>
<evidence type="ECO:0000256" key="5">
    <source>
        <dbReference type="ARBA" id="ARBA00022801"/>
    </source>
</evidence>
<dbReference type="NCBIfam" id="TIGR02227">
    <property type="entry name" value="sigpep_I_bact"/>
    <property type="match status" value="1"/>
</dbReference>
<dbReference type="InterPro" id="IPR000223">
    <property type="entry name" value="Pept_S26A_signal_pept_1"/>
</dbReference>
<dbReference type="STRING" id="598659.NAMH_0758"/>
<dbReference type="PROSITE" id="PS00761">
    <property type="entry name" value="SPASE_I_3"/>
    <property type="match status" value="1"/>
</dbReference>
<accession>B9L953</accession>
<dbReference type="CDD" id="cd06530">
    <property type="entry name" value="S26_SPase_I"/>
    <property type="match status" value="1"/>
</dbReference>
<dbReference type="EC" id="3.4.21.89" evidence="3 7"/>
<dbReference type="SUPFAM" id="SSF51306">
    <property type="entry name" value="LexA/Signal peptidase"/>
    <property type="match status" value="1"/>
</dbReference>
<feature type="transmembrane region" description="Helical" evidence="7">
    <location>
        <begin position="15"/>
        <end position="35"/>
    </location>
</feature>
<evidence type="ECO:0000256" key="2">
    <source>
        <dbReference type="ARBA" id="ARBA00009370"/>
    </source>
</evidence>
<dbReference type="GO" id="GO:0016020">
    <property type="term" value="C:membrane"/>
    <property type="evidence" value="ECO:0007669"/>
    <property type="project" value="UniProtKB-SubCell"/>
</dbReference>
<dbReference type="Gene3D" id="2.10.109.10">
    <property type="entry name" value="Umud Fragment, subunit A"/>
    <property type="match status" value="1"/>
</dbReference>
<feature type="active site" evidence="6">
    <location>
        <position position="107"/>
    </location>
</feature>
<dbReference type="InterPro" id="IPR036286">
    <property type="entry name" value="LexA/Signal_pep-like_sf"/>
</dbReference>
<keyword evidence="7" id="KW-0812">Transmembrane</keyword>
<evidence type="ECO:0000256" key="4">
    <source>
        <dbReference type="ARBA" id="ARBA00019232"/>
    </source>
</evidence>
<dbReference type="PANTHER" id="PTHR43390">
    <property type="entry name" value="SIGNAL PEPTIDASE I"/>
    <property type="match status" value="1"/>
</dbReference>
<dbReference type="eggNOG" id="COG0681">
    <property type="taxonomic scope" value="Bacteria"/>
</dbReference>
<dbReference type="RefSeq" id="WP_012663951.1">
    <property type="nucleotide sequence ID" value="NC_012115.1"/>
</dbReference>
<dbReference type="GO" id="GO:0006465">
    <property type="term" value="P:signal peptide processing"/>
    <property type="evidence" value="ECO:0007669"/>
    <property type="project" value="InterPro"/>
</dbReference>
<evidence type="ECO:0000256" key="6">
    <source>
        <dbReference type="PIRSR" id="PIRSR600223-1"/>
    </source>
</evidence>
<evidence type="ECO:0000313" key="9">
    <source>
        <dbReference type="EMBL" id="ACM92580.1"/>
    </source>
</evidence>
<evidence type="ECO:0000256" key="3">
    <source>
        <dbReference type="ARBA" id="ARBA00013208"/>
    </source>
</evidence>
<dbReference type="GO" id="GO:0004252">
    <property type="term" value="F:serine-type endopeptidase activity"/>
    <property type="evidence" value="ECO:0007669"/>
    <property type="project" value="InterPro"/>
</dbReference>
<dbReference type="InterPro" id="IPR019533">
    <property type="entry name" value="Peptidase_S26"/>
</dbReference>
<dbReference type="PANTHER" id="PTHR43390:SF1">
    <property type="entry name" value="CHLOROPLAST PROCESSING PEPTIDASE"/>
    <property type="match status" value="1"/>
</dbReference>
<evidence type="ECO:0000256" key="7">
    <source>
        <dbReference type="RuleBase" id="RU362042"/>
    </source>
</evidence>
<dbReference type="HOGENOM" id="CLU_028723_1_3_7"/>
<dbReference type="GO" id="GO:0009003">
    <property type="term" value="F:signal peptidase activity"/>
    <property type="evidence" value="ECO:0007669"/>
    <property type="project" value="UniProtKB-EC"/>
</dbReference>
<sequence length="279" mass="32109">MKEKLKKLYNWSNTWTGTIVIVLLIIFFLAQAFVIPSGSMKRTLLPGDALFAKKFAYGVPIPHIPWLEIPVLPDFRGDGHLIDGPRPQRGDIVIFRFPVNPKMHFVKRCVAVGGDKLMVRDKNLYLRVQNSDQQTVEFAKKMKAAVVDINGEKWVMNPYMTLHPGVHHDPHVDFPEEVINYGPIIVPKDNYFMMGDNRDHSNDSRFWGPVPYKLIVGKPWFIYMSWVMQKPGEDEAENCPNYTIRWNRVGKTIDEIEEELREGKKPYLTAGCNPKANAK</sequence>
<dbReference type="OrthoDB" id="9815782at2"/>